<organism evidence="3 4">
    <name type="scientific">Mycobacterium pinniadriaticum</name>
    <dbReference type="NCBI Taxonomy" id="2994102"/>
    <lineage>
        <taxon>Bacteria</taxon>
        <taxon>Bacillati</taxon>
        <taxon>Actinomycetota</taxon>
        <taxon>Actinomycetes</taxon>
        <taxon>Mycobacteriales</taxon>
        <taxon>Mycobacteriaceae</taxon>
        <taxon>Mycobacterium</taxon>
    </lineage>
</organism>
<dbReference type="SUPFAM" id="SSF51735">
    <property type="entry name" value="NAD(P)-binding Rossmann-fold domains"/>
    <property type="match status" value="1"/>
</dbReference>
<dbReference type="PANTHER" id="PTHR24320">
    <property type="entry name" value="RETINOL DEHYDROGENASE"/>
    <property type="match status" value="1"/>
</dbReference>
<evidence type="ECO:0000256" key="1">
    <source>
        <dbReference type="ARBA" id="ARBA00006484"/>
    </source>
</evidence>
<proteinExistence type="inferred from homology"/>
<keyword evidence="2" id="KW-0560">Oxidoreductase</keyword>
<name>A0ABT3S7Q3_9MYCO</name>
<comment type="caution">
    <text evidence="3">The sequence shown here is derived from an EMBL/GenBank/DDBJ whole genome shotgun (WGS) entry which is preliminary data.</text>
</comment>
<dbReference type="PRINTS" id="PR00081">
    <property type="entry name" value="GDHRDH"/>
</dbReference>
<dbReference type="InterPro" id="IPR036291">
    <property type="entry name" value="NAD(P)-bd_dom_sf"/>
</dbReference>
<dbReference type="Gene3D" id="3.40.50.720">
    <property type="entry name" value="NAD(P)-binding Rossmann-like Domain"/>
    <property type="match status" value="1"/>
</dbReference>
<comment type="similarity">
    <text evidence="1">Belongs to the short-chain dehydrogenases/reductases (SDR) family.</text>
</comment>
<accession>A0ABT3S7Q3</accession>
<evidence type="ECO:0000313" key="4">
    <source>
        <dbReference type="Proteomes" id="UP001300745"/>
    </source>
</evidence>
<dbReference type="EMBL" id="JAPJDO010000002">
    <property type="protein sequence ID" value="MCX2935535.1"/>
    <property type="molecule type" value="Genomic_DNA"/>
</dbReference>
<dbReference type="RefSeq" id="WP_265994915.1">
    <property type="nucleotide sequence ID" value="NZ_JAPJDN010000002.1"/>
</dbReference>
<gene>
    <name evidence="3" type="ORF">ORI27_02405</name>
</gene>
<dbReference type="PANTHER" id="PTHR24320:SF283">
    <property type="entry name" value="RETINOL DEHYDROGENASE 11"/>
    <property type="match status" value="1"/>
</dbReference>
<evidence type="ECO:0000256" key="2">
    <source>
        <dbReference type="ARBA" id="ARBA00023002"/>
    </source>
</evidence>
<evidence type="ECO:0000313" key="3">
    <source>
        <dbReference type="EMBL" id="MCX2935535.1"/>
    </source>
</evidence>
<sequence>MTARSTKTTAEVLDGIDLTGRTVVITGASTGLGLQTARALQSAGAQIVAAVRDIDKTRAAIDCETVALELGDLRSARAAAGAIAARHDRIDVLINNAGVMAPPLSRTAQGYEMQLGTNHLGHFVLTTEMADRFDLFVPGTRIVNLSSRGHQLGGIRWEDPNYDDESAYDKWQAYGQSKTANVLFTVEAERRWGPSGVHSFAVHPGVVYTDLARHMTRDDFATGGTLANLDVTDVAHGAATTVWAATSPELDGLGGRYLEDCRIADPFVDGAEGGYAAWAVDPEQAARLCEWSQREAELALGG</sequence>
<protein>
    <submittedName>
        <fullName evidence="3">SDR family NAD(P)-dependent oxidoreductase</fullName>
    </submittedName>
</protein>
<dbReference type="Proteomes" id="UP001300745">
    <property type="component" value="Unassembled WGS sequence"/>
</dbReference>
<keyword evidence="4" id="KW-1185">Reference proteome</keyword>
<reference evidence="3 4" key="1">
    <citation type="submission" date="2022-11" db="EMBL/GenBank/DDBJ databases">
        <title>Mycobacterium sp. nov.</title>
        <authorList>
            <person name="Papic B."/>
            <person name="Spicic S."/>
            <person name="Duvnjak S."/>
        </authorList>
    </citation>
    <scope>NUCLEOTIDE SEQUENCE [LARGE SCALE GENOMIC DNA]</scope>
    <source>
        <strain evidence="3 4">CVI_P4</strain>
    </source>
</reference>
<dbReference type="Pfam" id="PF00106">
    <property type="entry name" value="adh_short"/>
    <property type="match status" value="1"/>
</dbReference>
<dbReference type="InterPro" id="IPR002347">
    <property type="entry name" value="SDR_fam"/>
</dbReference>